<dbReference type="Gene3D" id="3.30.420.10">
    <property type="entry name" value="Ribonuclease H-like superfamily/Ribonuclease H"/>
    <property type="match status" value="1"/>
</dbReference>
<comment type="caution">
    <text evidence="3">The sequence shown here is derived from an EMBL/GenBank/DDBJ whole genome shotgun (WGS) entry which is preliminary data.</text>
</comment>
<keyword evidence="4" id="KW-1185">Reference proteome</keyword>
<dbReference type="NCBIfam" id="TIGR00573">
    <property type="entry name" value="dnaq"/>
    <property type="match status" value="1"/>
</dbReference>
<dbReference type="InterPro" id="IPR036397">
    <property type="entry name" value="RNaseH_sf"/>
</dbReference>
<dbReference type="Proteomes" id="UP000531840">
    <property type="component" value="Unassembled WGS sequence"/>
</dbReference>
<evidence type="ECO:0000313" key="3">
    <source>
        <dbReference type="EMBL" id="NYS48099.1"/>
    </source>
</evidence>
<dbReference type="InterPro" id="IPR013520">
    <property type="entry name" value="Ribonucl_H"/>
</dbReference>
<feature type="domain" description="Exonuclease" evidence="2">
    <location>
        <begin position="129"/>
        <end position="295"/>
    </location>
</feature>
<dbReference type="Pfam" id="PF00929">
    <property type="entry name" value="RNase_T"/>
    <property type="match status" value="1"/>
</dbReference>
<dbReference type="EMBL" id="JACBYF010000029">
    <property type="protein sequence ID" value="NYS48099.1"/>
    <property type="molecule type" value="Genomic_DNA"/>
</dbReference>
<dbReference type="Pfam" id="PF09707">
    <property type="entry name" value="Cas_Cas2CT1978"/>
    <property type="match status" value="1"/>
</dbReference>
<dbReference type="Gene3D" id="3.30.70.240">
    <property type="match status" value="1"/>
</dbReference>
<keyword evidence="1" id="KW-0378">Hydrolase</keyword>
<dbReference type="PANTHER" id="PTHR30231:SF41">
    <property type="entry name" value="DNA POLYMERASE III SUBUNIT EPSILON"/>
    <property type="match status" value="1"/>
</dbReference>
<dbReference type="PANTHER" id="PTHR30231">
    <property type="entry name" value="DNA POLYMERASE III SUBUNIT EPSILON"/>
    <property type="match status" value="1"/>
</dbReference>
<dbReference type="RefSeq" id="WP_179941881.1">
    <property type="nucleotide sequence ID" value="NZ_JACBYF010000029.1"/>
</dbReference>
<gene>
    <name evidence="3" type="primary">cas2e</name>
    <name evidence="3" type="ORF">HZY85_07935</name>
</gene>
<organism evidence="3 4">
    <name type="scientific">Gemelliphila palaticanis</name>
    <dbReference type="NCBI Taxonomy" id="81950"/>
    <lineage>
        <taxon>Bacteria</taxon>
        <taxon>Bacillati</taxon>
        <taxon>Bacillota</taxon>
        <taxon>Bacilli</taxon>
        <taxon>Bacillales</taxon>
        <taxon>Gemellaceae</taxon>
        <taxon>Gemelliphila</taxon>
    </lineage>
</organism>
<dbReference type="SUPFAM" id="SSF53098">
    <property type="entry name" value="Ribonuclease H-like"/>
    <property type="match status" value="1"/>
</dbReference>
<keyword evidence="1" id="KW-0540">Nuclease</keyword>
<dbReference type="InterPro" id="IPR006054">
    <property type="entry name" value="DnaQ"/>
</dbReference>
<evidence type="ECO:0000259" key="2">
    <source>
        <dbReference type="SMART" id="SM00479"/>
    </source>
</evidence>
<dbReference type="CDD" id="cd06127">
    <property type="entry name" value="DEDDh"/>
    <property type="match status" value="1"/>
</dbReference>
<dbReference type="CDD" id="cd09755">
    <property type="entry name" value="Cas2_I-E"/>
    <property type="match status" value="1"/>
</dbReference>
<name>A0ABX2T3S4_9BACL</name>
<protein>
    <submittedName>
        <fullName evidence="3">Type I-E CRISPR-associated endoribonuclease Cas2</fullName>
    </submittedName>
</protein>
<proteinExistence type="predicted"/>
<reference evidence="3 4" key="1">
    <citation type="submission" date="2020-07" db="EMBL/GenBank/DDBJ databases">
        <title>MOT database genomes.</title>
        <authorList>
            <person name="Joseph S."/>
            <person name="Aduse-Opoku J."/>
            <person name="Hashim A."/>
            <person name="Wade W."/>
            <person name="Curtis M."/>
        </authorList>
    </citation>
    <scope>NUCLEOTIDE SEQUENCE [LARGE SCALE GENOMIC DNA]</scope>
    <source>
        <strain evidence="3 4">CIP 106318</strain>
    </source>
</reference>
<dbReference type="NCBIfam" id="TIGR01873">
    <property type="entry name" value="cas_CT1978"/>
    <property type="match status" value="1"/>
</dbReference>
<dbReference type="SMART" id="SM00479">
    <property type="entry name" value="EXOIII"/>
    <property type="match status" value="1"/>
</dbReference>
<sequence length="299" mass="34340">MPLIVITLKNVPASLRGDLSKWLQEISQGVYVGNVNTRIREKLWSRVLDSVGVGEATITFPAKNELGYDFLTANSNRQTINYDGIPLVIVPNSNDNTYKQENKYGFSKAYKFRQAKKYASNKQITDKARYTIIDIETDGVDENTNDIIEIAALKVFDGEVAEFSSLIKYNKKLPLNITKLTGITNDLLNEQGEDLKESLINFLDFIGDDILVGYNINFDIKFLNNNLDKMGLSRLNNKNYDLLKYVKNDNMFLDSYKLEHILKHYDIDKNLIHRALDDTKVMYELSKKLNNFQRGLNKK</sequence>
<keyword evidence="1" id="KW-0269">Exonuclease</keyword>
<dbReference type="InterPro" id="IPR012337">
    <property type="entry name" value="RNaseH-like_sf"/>
</dbReference>
<accession>A0ABX2T3S4</accession>
<evidence type="ECO:0000256" key="1">
    <source>
        <dbReference type="ARBA" id="ARBA00022839"/>
    </source>
</evidence>
<dbReference type="InterPro" id="IPR010152">
    <property type="entry name" value="CRISPR-assoc_prot_Cas2_sub"/>
</dbReference>
<evidence type="ECO:0000313" key="4">
    <source>
        <dbReference type="Proteomes" id="UP000531840"/>
    </source>
</evidence>